<dbReference type="InParanoid" id="A7SUJ2"/>
<dbReference type="OMA" id="NTHTVHY"/>
<evidence type="ECO:0000313" key="2">
    <source>
        <dbReference type="EMBL" id="EDO32611.1"/>
    </source>
</evidence>
<organism evidence="2 3">
    <name type="scientific">Nematostella vectensis</name>
    <name type="common">Starlet sea anemone</name>
    <dbReference type="NCBI Taxonomy" id="45351"/>
    <lineage>
        <taxon>Eukaryota</taxon>
        <taxon>Metazoa</taxon>
        <taxon>Cnidaria</taxon>
        <taxon>Anthozoa</taxon>
        <taxon>Hexacorallia</taxon>
        <taxon>Actiniaria</taxon>
        <taxon>Edwardsiidae</taxon>
        <taxon>Nematostella</taxon>
    </lineage>
</organism>
<dbReference type="PANTHER" id="PTHR48147:SF5">
    <property type="entry name" value="REPEAT-CONTAINING PROTEIN, PUTATIVE-RELATED"/>
    <property type="match status" value="1"/>
</dbReference>
<dbReference type="PhylomeDB" id="A7SUJ2"/>
<reference evidence="2 3" key="1">
    <citation type="journal article" date="2007" name="Science">
        <title>Sea anemone genome reveals ancestral eumetazoan gene repertoire and genomic organization.</title>
        <authorList>
            <person name="Putnam N.H."/>
            <person name="Srivastava M."/>
            <person name="Hellsten U."/>
            <person name="Dirks B."/>
            <person name="Chapman J."/>
            <person name="Salamov A."/>
            <person name="Terry A."/>
            <person name="Shapiro H."/>
            <person name="Lindquist E."/>
            <person name="Kapitonov V.V."/>
            <person name="Jurka J."/>
            <person name="Genikhovich G."/>
            <person name="Grigoriev I.V."/>
            <person name="Lucas S.M."/>
            <person name="Steele R.E."/>
            <person name="Finnerty J.R."/>
            <person name="Technau U."/>
            <person name="Martindale M.Q."/>
            <person name="Rokhsar D.S."/>
        </authorList>
    </citation>
    <scope>NUCLEOTIDE SEQUENCE [LARGE SCALE GENOMIC DNA]</scope>
    <source>
        <strain evidence="3">CH2 X CH6</strain>
    </source>
</reference>
<dbReference type="EMBL" id="DS469814">
    <property type="protein sequence ID" value="EDO32611.1"/>
    <property type="molecule type" value="Genomic_DNA"/>
</dbReference>
<feature type="compositionally biased region" description="Acidic residues" evidence="1">
    <location>
        <begin position="1"/>
        <end position="17"/>
    </location>
</feature>
<dbReference type="eggNOG" id="ENOG502S6CC">
    <property type="taxonomic scope" value="Eukaryota"/>
</dbReference>
<feature type="region of interest" description="Disordered" evidence="1">
    <location>
        <begin position="1"/>
        <end position="68"/>
    </location>
</feature>
<feature type="compositionally biased region" description="Basic and acidic residues" evidence="1">
    <location>
        <begin position="18"/>
        <end position="66"/>
    </location>
</feature>
<protein>
    <submittedName>
        <fullName evidence="2">Uncharacterized protein</fullName>
    </submittedName>
</protein>
<evidence type="ECO:0000256" key="1">
    <source>
        <dbReference type="SAM" id="MobiDB-lite"/>
    </source>
</evidence>
<name>A7SUJ2_NEMVE</name>
<sequence length="297" mass="34587">MDMSDAEESQQVEEELQEEKTETEEKTDTEEKTEKEEKTENEEKPKQKEKEKEKEKRPASKLDKKTQKMIADLQRCKKQMVETRRNTHRPPTREFTPDIFNSLSPYYNTYIVNYIVHELENPDPQVPRTGWGHRAMALGVIDPEISWKMDNFPGPVQPSRIPGTLFKARNWSRNLSGKDGDLGSTRLPPLPMPSVPKFHQATFQPNKMTFNELGQFRSEMKNMTQKLAEKRSKEDYDRTVKDWQRMNLSELKDLPAHSRYHVKKAIFSYLATSQGSAKALKPLTKELQAHTPEPLVK</sequence>
<proteinExistence type="predicted"/>
<dbReference type="HOGENOM" id="CLU_937816_0_0_1"/>
<gene>
    <name evidence="2" type="ORF">NEMVEDRAFT_v1g247499</name>
</gene>
<dbReference type="AlphaFoldDB" id="A7SUJ2"/>
<keyword evidence="3" id="KW-1185">Reference proteome</keyword>
<dbReference type="PANTHER" id="PTHR48147">
    <property type="entry name" value="PROTEIN CBG23787"/>
    <property type="match status" value="1"/>
</dbReference>
<accession>A7SUJ2</accession>
<evidence type="ECO:0000313" key="3">
    <source>
        <dbReference type="Proteomes" id="UP000001593"/>
    </source>
</evidence>
<dbReference type="Proteomes" id="UP000001593">
    <property type="component" value="Unassembled WGS sequence"/>
</dbReference>